<accession>A0A1M5ZM44</accession>
<name>A0A1M5ZM44_9VIBR</name>
<sequence>MSLINQTGKQRSDRPLAALNRAVLEKVAQCPSSSSAFTTDNGRATRQSFVRDICKVMTVLVNEMCFRSNKVGVATVHGFSLRTWGFIAEAAGLPVWRVKQCAKYAFIKGWITSKQPRERYTGKENRDQWRGLASIKRVTVEYFIDLGIYEQYLEARQASKSWLELLAKRLNRPVKYIQTPITLLRRRRKEARQAASEPIHT</sequence>
<evidence type="ECO:0000313" key="2">
    <source>
        <dbReference type="Proteomes" id="UP000184608"/>
    </source>
</evidence>
<dbReference type="AlphaFoldDB" id="A0A1M5ZM44"/>
<gene>
    <name evidence="1" type="ORF">VA7868_02940</name>
</gene>
<dbReference type="OrthoDB" id="5862149at2"/>
<organism evidence="1 2">
    <name type="scientific">Vibrio aerogenes CECT 7868</name>
    <dbReference type="NCBI Taxonomy" id="1216006"/>
    <lineage>
        <taxon>Bacteria</taxon>
        <taxon>Pseudomonadati</taxon>
        <taxon>Pseudomonadota</taxon>
        <taxon>Gammaproteobacteria</taxon>
        <taxon>Vibrionales</taxon>
        <taxon>Vibrionaceae</taxon>
        <taxon>Vibrio</taxon>
    </lineage>
</organism>
<keyword evidence="2" id="KW-1185">Reference proteome</keyword>
<dbReference type="RefSeq" id="WP_073604561.1">
    <property type="nucleotide sequence ID" value="NZ_FQXZ01000032.1"/>
</dbReference>
<evidence type="ECO:0000313" key="1">
    <source>
        <dbReference type="EMBL" id="SHI25387.1"/>
    </source>
</evidence>
<reference evidence="1 2" key="1">
    <citation type="submission" date="2016-11" db="EMBL/GenBank/DDBJ databases">
        <authorList>
            <person name="Jaros S."/>
            <person name="Januszkiewicz K."/>
            <person name="Wedrychowicz H."/>
        </authorList>
    </citation>
    <scope>NUCLEOTIDE SEQUENCE [LARGE SCALE GENOMIC DNA]</scope>
    <source>
        <strain evidence="1 2">CECT 7868</strain>
    </source>
</reference>
<protein>
    <submittedName>
        <fullName evidence="1">Uncharacterized protein</fullName>
    </submittedName>
</protein>
<dbReference type="EMBL" id="FQXZ01000032">
    <property type="protein sequence ID" value="SHI25387.1"/>
    <property type="molecule type" value="Genomic_DNA"/>
</dbReference>
<proteinExistence type="predicted"/>
<dbReference type="STRING" id="1216006.VA7868_02940"/>
<dbReference type="Proteomes" id="UP000184608">
    <property type="component" value="Unassembled WGS sequence"/>
</dbReference>